<reference evidence="1 2" key="1">
    <citation type="submission" date="2017-11" db="EMBL/GenBank/DDBJ databases">
        <title>Genomic Encyclopedia of Archaeal and Bacterial Type Strains, Phase II (KMG-II): From Individual Species to Whole Genera.</title>
        <authorList>
            <person name="Goeker M."/>
        </authorList>
    </citation>
    <scope>NUCLEOTIDE SEQUENCE [LARGE SCALE GENOMIC DNA]</scope>
    <source>
        <strain evidence="1 2">DSM 11115</strain>
    </source>
</reference>
<sequence length="168" mass="18792">MRYLLALALCSFTVLPSEPLLNPSKSLVNAKLPSYTTKQELLRALGPPARIAAVGEECHTSREEAAAKVRQRYYFAGKTSFFLDHDQAELELLDFRSGKYTYQTPTITLTGKTTLADLQKVYPAAVRAASISKRGTEVSLMTCANCDDRVHLFFEQGRLVELELWEPC</sequence>
<comment type="caution">
    <text evidence="1">The sequence shown here is derived from an EMBL/GenBank/DDBJ whole genome shotgun (WGS) entry which is preliminary data.</text>
</comment>
<protein>
    <submittedName>
        <fullName evidence="1">Uncharacterized protein</fullName>
    </submittedName>
</protein>
<gene>
    <name evidence="1" type="ORF">CLV45_2326</name>
</gene>
<accession>A0A2M9BSI0</accession>
<keyword evidence="2" id="KW-1185">Reference proteome</keyword>
<evidence type="ECO:0000313" key="2">
    <source>
        <dbReference type="Proteomes" id="UP000228535"/>
    </source>
</evidence>
<dbReference type="AlphaFoldDB" id="A0A2M9BSI0"/>
<dbReference type="OrthoDB" id="883995at2"/>
<dbReference type="RefSeq" id="WP_100336517.1">
    <property type="nucleotide sequence ID" value="NZ_PGFA01000001.1"/>
</dbReference>
<dbReference type="Proteomes" id="UP000228535">
    <property type="component" value="Unassembled WGS sequence"/>
</dbReference>
<proteinExistence type="predicted"/>
<name>A0A2M9BSI0_9BACT</name>
<organism evidence="1 2">
    <name type="scientific">Hymenobacter chitinivorans DSM 11115</name>
    <dbReference type="NCBI Taxonomy" id="1121954"/>
    <lineage>
        <taxon>Bacteria</taxon>
        <taxon>Pseudomonadati</taxon>
        <taxon>Bacteroidota</taxon>
        <taxon>Cytophagia</taxon>
        <taxon>Cytophagales</taxon>
        <taxon>Hymenobacteraceae</taxon>
        <taxon>Hymenobacter</taxon>
    </lineage>
</organism>
<evidence type="ECO:0000313" key="1">
    <source>
        <dbReference type="EMBL" id="PJJ60891.1"/>
    </source>
</evidence>
<dbReference type="EMBL" id="PGFA01000001">
    <property type="protein sequence ID" value="PJJ60891.1"/>
    <property type="molecule type" value="Genomic_DNA"/>
</dbReference>